<dbReference type="AlphaFoldDB" id="A0A221MDG3"/>
<dbReference type="OrthoDB" id="1708317at2"/>
<reference evidence="2 3" key="1">
    <citation type="journal article" date="2003" name="Int. J. Syst. Evol. Microbiol.">
        <title>Virgibacillus carmonensis sp. nov., Virgibacillus necropolis sp. nov. and Virgibacillus picturae sp. nov., three novel species isolated from deteriorated mural paintings, transfer of the species of the genus salibacillus to Virgibacillus, as Virgibacillus marismortui comb. nov. and Virgibacillus salexigens comb. nov., and emended description of the genus Virgibacillus.</title>
        <authorList>
            <person name="Heyrman J."/>
            <person name="Logan N.A."/>
            <person name="Busse H.J."/>
            <person name="Balcaen A."/>
            <person name="Lebbe L."/>
            <person name="Rodriguez-Diaz M."/>
            <person name="Swings J."/>
            <person name="De Vos P."/>
        </authorList>
    </citation>
    <scope>NUCLEOTIDE SEQUENCE [LARGE SCALE GENOMIC DNA]</scope>
    <source>
        <strain evidence="2 3">LMG 19488</strain>
    </source>
</reference>
<accession>A0A221MDG3</accession>
<organism evidence="2 3">
    <name type="scientific">Virgibacillus necropolis</name>
    <dbReference type="NCBI Taxonomy" id="163877"/>
    <lineage>
        <taxon>Bacteria</taxon>
        <taxon>Bacillati</taxon>
        <taxon>Bacillota</taxon>
        <taxon>Bacilli</taxon>
        <taxon>Bacillales</taxon>
        <taxon>Bacillaceae</taxon>
        <taxon>Virgibacillus</taxon>
    </lineage>
</organism>
<evidence type="ECO:0008006" key="4">
    <source>
        <dbReference type="Google" id="ProtNLM"/>
    </source>
</evidence>
<dbReference type="KEGG" id="vne:CFK40_12140"/>
<dbReference type="Pfam" id="PF19610">
    <property type="entry name" value="DUF6115"/>
    <property type="match status" value="1"/>
</dbReference>
<sequence>MTSFLLIISFLLHMVTFTAIYQLYKQTKLPNQNSSSQEIMELFEVYLAEIKEENNRLEQTLLDKEHKPDDEVCPVPHMKEEVNPEGVDDTYTTPKVDDDVHYKTSLHAKILQMHDQGMPNEEIARKLNSGKTEVDLIIKIHAKKSN</sequence>
<dbReference type="RefSeq" id="WP_089532555.1">
    <property type="nucleotide sequence ID" value="NZ_CP022437.1"/>
</dbReference>
<evidence type="ECO:0000313" key="2">
    <source>
        <dbReference type="EMBL" id="ASN05706.1"/>
    </source>
</evidence>
<dbReference type="InterPro" id="IPR046118">
    <property type="entry name" value="DUF6115"/>
</dbReference>
<name>A0A221MDG3_9BACI</name>
<evidence type="ECO:0000256" key="1">
    <source>
        <dbReference type="SAM" id="MobiDB-lite"/>
    </source>
</evidence>
<dbReference type="EMBL" id="CP022437">
    <property type="protein sequence ID" value="ASN05706.1"/>
    <property type="molecule type" value="Genomic_DNA"/>
</dbReference>
<evidence type="ECO:0000313" key="3">
    <source>
        <dbReference type="Proteomes" id="UP000204391"/>
    </source>
</evidence>
<dbReference type="Proteomes" id="UP000204391">
    <property type="component" value="Chromosome"/>
</dbReference>
<feature type="region of interest" description="Disordered" evidence="1">
    <location>
        <begin position="63"/>
        <end position="95"/>
    </location>
</feature>
<gene>
    <name evidence="2" type="ORF">CFK40_12140</name>
</gene>
<proteinExistence type="predicted"/>
<keyword evidence="3" id="KW-1185">Reference proteome</keyword>
<protein>
    <recommendedName>
        <fullName evidence="4">Swarming motility protein SwrB</fullName>
    </recommendedName>
</protein>